<name>A0A8H4LIY6_9HYPO</name>
<dbReference type="InterPro" id="IPR008928">
    <property type="entry name" value="6-hairpin_glycosidase_sf"/>
</dbReference>
<feature type="domain" description="Alpha-L-rhamnosidase C-terminal" evidence="7">
    <location>
        <begin position="777"/>
        <end position="845"/>
    </location>
</feature>
<reference evidence="8 9" key="1">
    <citation type="submission" date="2020-01" db="EMBL/GenBank/DDBJ databases">
        <title>Identification and distribution of gene clusters putatively required for synthesis of sphingolipid metabolism inhibitors in phylogenetically diverse species of the filamentous fungus Fusarium.</title>
        <authorList>
            <person name="Kim H.-S."/>
            <person name="Busman M."/>
            <person name="Brown D.W."/>
            <person name="Divon H."/>
            <person name="Uhlig S."/>
            <person name="Proctor R.H."/>
        </authorList>
    </citation>
    <scope>NUCLEOTIDE SEQUENCE [LARGE SCALE GENOMIC DNA]</scope>
    <source>
        <strain evidence="8 9">NRRL 20459</strain>
    </source>
</reference>
<protein>
    <recommendedName>
        <fullName evidence="2">alpha-L-rhamnosidase</fullName>
        <ecNumber evidence="2">3.2.1.40</ecNumber>
    </recommendedName>
</protein>
<dbReference type="InterPro" id="IPR016007">
    <property type="entry name" value="Alpha_rhamnosid"/>
</dbReference>
<evidence type="ECO:0000313" key="8">
    <source>
        <dbReference type="EMBL" id="KAF4469220.1"/>
    </source>
</evidence>
<dbReference type="Proteomes" id="UP000554235">
    <property type="component" value="Unassembled WGS sequence"/>
</dbReference>
<dbReference type="Gene3D" id="1.50.10.10">
    <property type="match status" value="1"/>
</dbReference>
<evidence type="ECO:0000313" key="9">
    <source>
        <dbReference type="Proteomes" id="UP000554235"/>
    </source>
</evidence>
<dbReference type="InterPro" id="IPR013783">
    <property type="entry name" value="Ig-like_fold"/>
</dbReference>
<dbReference type="InterPro" id="IPR013737">
    <property type="entry name" value="Bac_rhamnosid_N"/>
</dbReference>
<dbReference type="OrthoDB" id="10036721at2759"/>
<dbReference type="AlphaFoldDB" id="A0A8H4LIY6"/>
<dbReference type="Gene3D" id="2.60.420.10">
    <property type="entry name" value="Maltose phosphorylase, domain 3"/>
    <property type="match status" value="1"/>
</dbReference>
<dbReference type="Gene3D" id="2.60.120.260">
    <property type="entry name" value="Galactose-binding domain-like"/>
    <property type="match status" value="2"/>
</dbReference>
<organism evidence="8 9">
    <name type="scientific">Fusarium albosuccineum</name>
    <dbReference type="NCBI Taxonomy" id="1237068"/>
    <lineage>
        <taxon>Eukaryota</taxon>
        <taxon>Fungi</taxon>
        <taxon>Dikarya</taxon>
        <taxon>Ascomycota</taxon>
        <taxon>Pezizomycotina</taxon>
        <taxon>Sordariomycetes</taxon>
        <taxon>Hypocreomycetidae</taxon>
        <taxon>Hypocreales</taxon>
        <taxon>Nectriaceae</taxon>
        <taxon>Fusarium</taxon>
        <taxon>Fusarium decemcellulare species complex</taxon>
    </lineage>
</organism>
<feature type="domain" description="Alpha-L-rhamnosidase concanavalin-like" evidence="4">
    <location>
        <begin position="322"/>
        <end position="422"/>
    </location>
</feature>
<keyword evidence="9" id="KW-1185">Reference proteome</keyword>
<gene>
    <name evidence="8" type="ORF">FALBO_3877</name>
</gene>
<accession>A0A8H4LIY6</accession>
<dbReference type="Pfam" id="PF17389">
    <property type="entry name" value="Bac_rhamnosid6H"/>
    <property type="match status" value="1"/>
</dbReference>
<evidence type="ECO:0000256" key="1">
    <source>
        <dbReference type="ARBA" id="ARBA00001445"/>
    </source>
</evidence>
<evidence type="ECO:0000259" key="5">
    <source>
        <dbReference type="Pfam" id="PF08531"/>
    </source>
</evidence>
<evidence type="ECO:0000259" key="7">
    <source>
        <dbReference type="Pfam" id="PF17390"/>
    </source>
</evidence>
<dbReference type="Pfam" id="PF25788">
    <property type="entry name" value="Ig_Rha78A_N"/>
    <property type="match status" value="1"/>
</dbReference>
<dbReference type="GO" id="GO:0005975">
    <property type="term" value="P:carbohydrate metabolic process"/>
    <property type="evidence" value="ECO:0007669"/>
    <property type="project" value="InterPro"/>
</dbReference>
<dbReference type="PIRSF" id="PIRSF010631">
    <property type="entry name" value="A-rhamnsds"/>
    <property type="match status" value="1"/>
</dbReference>
<dbReference type="EC" id="3.2.1.40" evidence="2"/>
<keyword evidence="3" id="KW-0378">Hydrolase</keyword>
<evidence type="ECO:0000259" key="6">
    <source>
        <dbReference type="Pfam" id="PF17389"/>
    </source>
</evidence>
<evidence type="ECO:0000259" key="4">
    <source>
        <dbReference type="Pfam" id="PF05592"/>
    </source>
</evidence>
<dbReference type="SUPFAM" id="SSF48208">
    <property type="entry name" value="Six-hairpin glycosidases"/>
    <property type="match status" value="1"/>
</dbReference>
<dbReference type="Gene3D" id="2.60.40.10">
    <property type="entry name" value="Immunoglobulins"/>
    <property type="match status" value="1"/>
</dbReference>
<dbReference type="Pfam" id="PF08531">
    <property type="entry name" value="Bac_rhamnosid_N"/>
    <property type="match status" value="1"/>
</dbReference>
<dbReference type="InterPro" id="IPR035396">
    <property type="entry name" value="Bac_rhamnosid6H"/>
</dbReference>
<evidence type="ECO:0000256" key="3">
    <source>
        <dbReference type="ARBA" id="ARBA00022801"/>
    </source>
</evidence>
<dbReference type="Pfam" id="PF05592">
    <property type="entry name" value="Bac_rhamnosid"/>
    <property type="match status" value="1"/>
</dbReference>
<dbReference type="InterPro" id="IPR035398">
    <property type="entry name" value="Bac_rhamnosid_C"/>
</dbReference>
<dbReference type="EMBL" id="JAADYS010000504">
    <property type="protein sequence ID" value="KAF4469220.1"/>
    <property type="molecule type" value="Genomic_DNA"/>
</dbReference>
<comment type="caution">
    <text evidence="8">The sequence shown here is derived from an EMBL/GenBank/DDBJ whole genome shotgun (WGS) entry which is preliminary data.</text>
</comment>
<feature type="domain" description="Bacterial alpha-L-rhamnosidase N-terminal" evidence="5">
    <location>
        <begin position="140"/>
        <end position="311"/>
    </location>
</feature>
<dbReference type="PANTHER" id="PTHR33307">
    <property type="entry name" value="ALPHA-RHAMNOSIDASE (EUROFUNG)"/>
    <property type="match status" value="1"/>
</dbReference>
<dbReference type="Pfam" id="PF17390">
    <property type="entry name" value="Bac_rhamnosid_C"/>
    <property type="match status" value="1"/>
</dbReference>
<dbReference type="GO" id="GO:0030596">
    <property type="term" value="F:alpha-L-rhamnosidase activity"/>
    <property type="evidence" value="ECO:0007669"/>
    <property type="project" value="UniProtKB-EC"/>
</dbReference>
<proteinExistence type="predicted"/>
<comment type="catalytic activity">
    <reaction evidence="1">
        <text>Hydrolysis of terminal non-reducing alpha-L-rhamnose residues in alpha-L-rhamnosides.</text>
        <dbReference type="EC" id="3.2.1.40"/>
    </reaction>
</comment>
<dbReference type="InterPro" id="IPR008902">
    <property type="entry name" value="Rhamnosid_concanavalin"/>
</dbReference>
<dbReference type="PANTHER" id="PTHR33307:SF6">
    <property type="entry name" value="ALPHA-RHAMNOSIDASE (EUROFUNG)-RELATED"/>
    <property type="match status" value="1"/>
</dbReference>
<evidence type="ECO:0000256" key="2">
    <source>
        <dbReference type="ARBA" id="ARBA00012652"/>
    </source>
</evidence>
<dbReference type="InterPro" id="IPR012341">
    <property type="entry name" value="6hp_glycosidase-like_sf"/>
</dbReference>
<feature type="domain" description="Alpha-L-rhamnosidase six-hairpin glycosidase" evidence="6">
    <location>
        <begin position="426"/>
        <end position="775"/>
    </location>
</feature>
<sequence>MTLEISHVAFEHHRSALGIAEAAPRISWRFGGDVSDWEQSSYDIEVTRGGDSNVFSSTSSQSVYVSWPDLPLDEAEEASVRVRAHGDGESTPWSDWVSVETGISNGTWARVKPITASRDFDKDKPKEPLYFRKTFDVPGDVDSARLYITALGLYEAEINGQRVGDHVLAPGWQSYHHRHVYDTYDVSDVIKQGDNVIGALVGEGWYSGRLGWGDGKRNLYGDTLGLLALLKTTSENGTTEWIATDDTWQASTGPVVMAEIYDGEKYDDRLSSKFKGWSKAGFDYADWNATRELPLPQGDLVPSDQPPIRAVQTVKPQRFFKSASGKTLVDFGQNLVGHLRLKVDGPKDTKIELHHAEVLENDELALRPLRKALAYDVLTLGGNGPVEWEPKFTYHGFRYAQVEGWPDETPLDENSITAVVVHTDLEETGFFECSHDLLNQFHSNVRWSMKGNFMSIPTDCPQRDERLGWTGDAHAFGPTANFLYDTAGFWRGWHKDVWSEMSANQMAAPAYVPTIPAGFSDHMPTAIWGDVVVGNPWNTFQAFGDKVLLTEHVPQAQGWIDTGIPRNQDNLWDPEAFQFGDWLDPLSPPDNPGQATTHRVLVADAYLVRMTQILSAIFDALGQKDLAEKYATQHDELKGAFQDTWVSDGDLANKTQTAYALALDFDLLGSNESRTDAGKSLLDIIKKNDYLVGTGFAATARLGFALKSVDAIPDFYKMLLQTKLPSWLYQVVQGGTTTWERWDSLLENGTVNPGEMTSFNHYAFGSVADWIHQVVGGIAPAEPGYKRITIAPVPGGDIDSAKARLISPYGEISTEWTVDGGGFHLKVRIPPNTQADIYLPGQDASPRTVGSGSHEFHVADFSLT</sequence>